<evidence type="ECO:0000256" key="1">
    <source>
        <dbReference type="ARBA" id="ARBA00022741"/>
    </source>
</evidence>
<dbReference type="RefSeq" id="XP_046050711.1">
    <property type="nucleotide sequence ID" value="XM_046192395.1"/>
</dbReference>
<dbReference type="GO" id="GO:0005524">
    <property type="term" value="F:ATP binding"/>
    <property type="evidence" value="ECO:0007669"/>
    <property type="project" value="UniProtKB-KW"/>
</dbReference>
<dbReference type="GeneID" id="70222349"/>
<dbReference type="AlphaFoldDB" id="A0A9P9HEG2"/>
<dbReference type="SMART" id="SM00487">
    <property type="entry name" value="DEXDc"/>
    <property type="match status" value="1"/>
</dbReference>
<accession>A0A9P9HEG2</accession>
<feature type="domain" description="Helicase C-terminal" evidence="5">
    <location>
        <begin position="663"/>
        <end position="809"/>
    </location>
</feature>
<keyword evidence="3" id="KW-0067">ATP-binding</keyword>
<keyword evidence="2" id="KW-0378">Hydrolase</keyword>
<dbReference type="InterPro" id="IPR027417">
    <property type="entry name" value="P-loop_NTPase"/>
</dbReference>
<dbReference type="GO" id="GO:0008094">
    <property type="term" value="F:ATP-dependent activity, acting on DNA"/>
    <property type="evidence" value="ECO:0007669"/>
    <property type="project" value="TreeGrafter"/>
</dbReference>
<proteinExistence type="predicted"/>
<dbReference type="InterPro" id="IPR050628">
    <property type="entry name" value="SNF2_RAD54_helicase_TF"/>
</dbReference>
<dbReference type="Pfam" id="PF00176">
    <property type="entry name" value="SNF2-rel_dom"/>
    <property type="match status" value="1"/>
</dbReference>
<reference evidence="6" key="1">
    <citation type="journal article" date="2021" name="Nat. Commun.">
        <title>Genetic determinants of endophytism in the Arabidopsis root mycobiome.</title>
        <authorList>
            <person name="Mesny F."/>
            <person name="Miyauchi S."/>
            <person name="Thiergart T."/>
            <person name="Pickel B."/>
            <person name="Atanasova L."/>
            <person name="Karlsson M."/>
            <person name="Huettel B."/>
            <person name="Barry K.W."/>
            <person name="Haridas S."/>
            <person name="Chen C."/>
            <person name="Bauer D."/>
            <person name="Andreopoulos W."/>
            <person name="Pangilinan J."/>
            <person name="LaButti K."/>
            <person name="Riley R."/>
            <person name="Lipzen A."/>
            <person name="Clum A."/>
            <person name="Drula E."/>
            <person name="Henrissat B."/>
            <person name="Kohler A."/>
            <person name="Grigoriev I.V."/>
            <person name="Martin F.M."/>
            <person name="Hacquard S."/>
        </authorList>
    </citation>
    <scope>NUCLEOTIDE SEQUENCE</scope>
    <source>
        <strain evidence="6">MPI-CAGE-AT-0023</strain>
    </source>
</reference>
<organism evidence="6 7">
    <name type="scientific">Fusarium redolens</name>
    <dbReference type="NCBI Taxonomy" id="48865"/>
    <lineage>
        <taxon>Eukaryota</taxon>
        <taxon>Fungi</taxon>
        <taxon>Dikarya</taxon>
        <taxon>Ascomycota</taxon>
        <taxon>Pezizomycotina</taxon>
        <taxon>Sordariomycetes</taxon>
        <taxon>Hypocreomycetidae</taxon>
        <taxon>Hypocreales</taxon>
        <taxon>Nectriaceae</taxon>
        <taxon>Fusarium</taxon>
        <taxon>Fusarium redolens species complex</taxon>
    </lineage>
</organism>
<dbReference type="PROSITE" id="PS51192">
    <property type="entry name" value="HELICASE_ATP_BIND_1"/>
    <property type="match status" value="1"/>
</dbReference>
<dbReference type="CDD" id="cd18793">
    <property type="entry name" value="SF2_C_SNF"/>
    <property type="match status" value="1"/>
</dbReference>
<dbReference type="PANTHER" id="PTHR45626:SF52">
    <property type="entry name" value="SINGLE-STRANDED DNA-DEPENDENT ATPASE (EUROFUNG)"/>
    <property type="match status" value="1"/>
</dbReference>
<dbReference type="CDD" id="cd18008">
    <property type="entry name" value="DEXDc_SHPRH-like"/>
    <property type="match status" value="1"/>
</dbReference>
<dbReference type="Pfam" id="PF00271">
    <property type="entry name" value="Helicase_C"/>
    <property type="match status" value="1"/>
</dbReference>
<evidence type="ECO:0000259" key="5">
    <source>
        <dbReference type="PROSITE" id="PS51194"/>
    </source>
</evidence>
<dbReference type="InterPro" id="IPR000330">
    <property type="entry name" value="SNF2_N"/>
</dbReference>
<keyword evidence="7" id="KW-1185">Reference proteome</keyword>
<dbReference type="EMBL" id="JAGMUX010000006">
    <property type="protein sequence ID" value="KAH7255142.1"/>
    <property type="molecule type" value="Genomic_DNA"/>
</dbReference>
<dbReference type="InterPro" id="IPR014001">
    <property type="entry name" value="Helicase_ATP-bd"/>
</dbReference>
<dbReference type="SMART" id="SM00490">
    <property type="entry name" value="HELICc"/>
    <property type="match status" value="1"/>
</dbReference>
<dbReference type="Gene3D" id="3.40.50.10810">
    <property type="entry name" value="Tandem AAA-ATPase domain"/>
    <property type="match status" value="1"/>
</dbReference>
<dbReference type="GO" id="GO:0006281">
    <property type="term" value="P:DNA repair"/>
    <property type="evidence" value="ECO:0007669"/>
    <property type="project" value="TreeGrafter"/>
</dbReference>
<dbReference type="SUPFAM" id="SSF52540">
    <property type="entry name" value="P-loop containing nucleoside triphosphate hydrolases"/>
    <property type="match status" value="2"/>
</dbReference>
<evidence type="ECO:0000256" key="2">
    <source>
        <dbReference type="ARBA" id="ARBA00022801"/>
    </source>
</evidence>
<dbReference type="InterPro" id="IPR001650">
    <property type="entry name" value="Helicase_C-like"/>
</dbReference>
<gene>
    <name evidence="6" type="ORF">BKA55DRAFT_563477</name>
</gene>
<dbReference type="PANTHER" id="PTHR45626">
    <property type="entry name" value="TRANSCRIPTION TERMINATION FACTOR 2-RELATED"/>
    <property type="match status" value="1"/>
</dbReference>
<name>A0A9P9HEG2_FUSRE</name>
<dbReference type="InterPro" id="IPR049730">
    <property type="entry name" value="SNF2/RAD54-like_C"/>
</dbReference>
<dbReference type="Gene3D" id="3.40.50.300">
    <property type="entry name" value="P-loop containing nucleotide triphosphate hydrolases"/>
    <property type="match status" value="1"/>
</dbReference>
<dbReference type="InterPro" id="IPR038718">
    <property type="entry name" value="SNF2-like_sf"/>
</dbReference>
<keyword evidence="1" id="KW-0547">Nucleotide-binding</keyword>
<dbReference type="GO" id="GO:0016787">
    <property type="term" value="F:hydrolase activity"/>
    <property type="evidence" value="ECO:0007669"/>
    <property type="project" value="UniProtKB-KW"/>
</dbReference>
<dbReference type="PROSITE" id="PS51194">
    <property type="entry name" value="HELICASE_CTER"/>
    <property type="match status" value="1"/>
</dbReference>
<dbReference type="OrthoDB" id="448448at2759"/>
<comment type="caution">
    <text evidence="6">The sequence shown here is derived from an EMBL/GenBank/DDBJ whole genome shotgun (WGS) entry which is preliminary data.</text>
</comment>
<evidence type="ECO:0000313" key="7">
    <source>
        <dbReference type="Proteomes" id="UP000720189"/>
    </source>
</evidence>
<dbReference type="Proteomes" id="UP000720189">
    <property type="component" value="Unassembled WGS sequence"/>
</dbReference>
<evidence type="ECO:0000313" key="6">
    <source>
        <dbReference type="EMBL" id="KAH7255142.1"/>
    </source>
</evidence>
<evidence type="ECO:0000256" key="3">
    <source>
        <dbReference type="ARBA" id="ARBA00022840"/>
    </source>
</evidence>
<evidence type="ECO:0000259" key="4">
    <source>
        <dbReference type="PROSITE" id="PS51192"/>
    </source>
</evidence>
<feature type="domain" description="Helicase ATP-binding" evidence="4">
    <location>
        <begin position="312"/>
        <end position="486"/>
    </location>
</feature>
<sequence length="809" mass="90220">MDFDDQGTVRARKRIRLQSPEPDFPNNIGDPLWSEPELFPELMCDDDSWASIFQPTDEGNDEGRLDIVTESFVAETVRDVCLGVITLSATSSFFKNRRNSETAVNLQQCGGILKLCTSDAGAYAGIVTELFPSELLTRNSVKLSALLIAPASLRIILFSPIEEAVEIGDLLSKNSLFLQHPLPRDIEYFELETEYFNPHYLVNPGSRMPQLEDLAIEYNDCASNASVALDEQKKGQLMGIFDTAADLSIRPTAEPSPRLQTRLKDYQLKALTVMSEKECANVENPQCTSLWVARDAPGGDREYRHRITGHRVDVLPFCAGGILADEMGLGKTLCVLSLVCWSLDLLRDPEAQVHGSEFSTTLIVIPKSMIPGWETQIKRHISPGQIRVALYHGAGRQSLAKAFRNNDIVLTTYQTLRSEWTTKGPLFTEQWFRVVLDEAHRIGNRSTQVFQAACELQSLRRWCLTGTPIVNSIDNYGALLAFIEMEPLAEKATFDRWISNLVRDNVQEGLRKLRILVEATCLRRTKSSISQGLPPRTIRIEKAELHPHDRALYDFFESEAATNAAEAFNKYPVNPSAIGKEKKNVLCLINNLRRICDHGEELLSASDIETWRLKIIQGPSSQAIHCSAIQQLGTNYGVDSYCGLPARTMSASEGPTQTQPSAKVQRLIHNIQAEQIDNLAGSAVPPVKSVVFSYWTKMLDLVQNALLQAGFLCERIDGQYSIKQREAALSRFAEDPRCTIMLATIGSGGEGIDLTSANNVHLLEPHWNPMAEEQAIARVHRIGQQRHVTATKYITLDSIEEVCSIHLCL</sequence>
<protein>
    <submittedName>
        <fullName evidence="6">SNF2 family N-terminal domain-containing protein</fullName>
    </submittedName>
</protein>
<dbReference type="GO" id="GO:0005634">
    <property type="term" value="C:nucleus"/>
    <property type="evidence" value="ECO:0007669"/>
    <property type="project" value="TreeGrafter"/>
</dbReference>